<comment type="subcellular location">
    <subcellularLocation>
        <location evidence="1">Secreted</location>
    </subcellularLocation>
</comment>
<keyword evidence="3" id="KW-0964">Secreted</keyword>
<accession>A0A0M4ETK8</accession>
<proteinExistence type="inferred from homology"/>
<dbReference type="PANTHER" id="PTHR21066">
    <property type="entry name" value="ODORANT-BINDING PROTEIN 59A-RELATED"/>
    <property type="match status" value="1"/>
</dbReference>
<evidence type="ECO:0000256" key="4">
    <source>
        <dbReference type="SAM" id="SignalP"/>
    </source>
</evidence>
<dbReference type="OrthoDB" id="7730192at2759"/>
<dbReference type="Gene3D" id="1.10.238.270">
    <property type="match status" value="1"/>
</dbReference>
<gene>
    <name evidence="5" type="ORF">Dbus_chr2Rg174</name>
</gene>
<evidence type="ECO:0000256" key="1">
    <source>
        <dbReference type="ARBA" id="ARBA00004613"/>
    </source>
</evidence>
<sequence length="154" mass="17525">MFWLLLIAALMLGCQAEPAMDEDCELHASNTMCTAECTMNSTEYLAANRQSLNHNKVRAHLEMELADEADEKLLYETYVKCDKHALELLTHKGVQALAKRLEAHGCHVYPGLVMECVSNEMTLNCPPKRFHNDAACTTNRDYLKKCMHFLKYKA</sequence>
<dbReference type="PANTHER" id="PTHR21066:SF15">
    <property type="entry name" value="GH25962P-RELATED"/>
    <property type="match status" value="1"/>
</dbReference>
<evidence type="ECO:0000313" key="6">
    <source>
        <dbReference type="Proteomes" id="UP000494163"/>
    </source>
</evidence>
<dbReference type="EMBL" id="CP012524">
    <property type="protein sequence ID" value="ALC40595.1"/>
    <property type="molecule type" value="Genomic_DNA"/>
</dbReference>
<evidence type="ECO:0000256" key="2">
    <source>
        <dbReference type="ARBA" id="ARBA00008098"/>
    </source>
</evidence>
<protein>
    <submittedName>
        <fullName evidence="5">Obp46a</fullName>
    </submittedName>
</protein>
<keyword evidence="4" id="KW-0732">Signal</keyword>
<name>A0A0M4ETK8_DROBS</name>
<dbReference type="AlphaFoldDB" id="A0A0M4ETK8"/>
<comment type="similarity">
    <text evidence="2">Belongs to the PBP/GOBP family.</text>
</comment>
<dbReference type="InterPro" id="IPR052295">
    <property type="entry name" value="Odorant-binding_protein"/>
</dbReference>
<evidence type="ECO:0000256" key="3">
    <source>
        <dbReference type="ARBA" id="ARBA00022525"/>
    </source>
</evidence>
<reference evidence="5 6" key="1">
    <citation type="submission" date="2015-08" db="EMBL/GenBank/DDBJ databases">
        <title>Ancestral chromatin configuration constrains chromatin evolution on differentiating sex chromosomes in Drosophila.</title>
        <authorList>
            <person name="Zhou Q."/>
            <person name="Bachtrog D."/>
        </authorList>
    </citation>
    <scope>NUCLEOTIDE SEQUENCE [LARGE SCALE GENOMIC DNA]</scope>
    <source>
        <tissue evidence="5">Whole larvae</tissue>
    </source>
</reference>
<feature type="signal peptide" evidence="4">
    <location>
        <begin position="1"/>
        <end position="16"/>
    </location>
</feature>
<dbReference type="OMA" id="NEMILHC"/>
<dbReference type="Proteomes" id="UP000494163">
    <property type="component" value="Chromosome 2R"/>
</dbReference>
<organism evidence="5 6">
    <name type="scientific">Drosophila busckii</name>
    <name type="common">Fruit fly</name>
    <dbReference type="NCBI Taxonomy" id="30019"/>
    <lineage>
        <taxon>Eukaryota</taxon>
        <taxon>Metazoa</taxon>
        <taxon>Ecdysozoa</taxon>
        <taxon>Arthropoda</taxon>
        <taxon>Hexapoda</taxon>
        <taxon>Insecta</taxon>
        <taxon>Pterygota</taxon>
        <taxon>Neoptera</taxon>
        <taxon>Endopterygota</taxon>
        <taxon>Diptera</taxon>
        <taxon>Brachycera</taxon>
        <taxon>Muscomorpha</taxon>
        <taxon>Ephydroidea</taxon>
        <taxon>Drosophilidae</taxon>
        <taxon>Drosophila</taxon>
    </lineage>
</organism>
<evidence type="ECO:0000313" key="5">
    <source>
        <dbReference type="EMBL" id="ALC40595.1"/>
    </source>
</evidence>
<feature type="chain" id="PRO_5005793779" evidence="4">
    <location>
        <begin position="17"/>
        <end position="154"/>
    </location>
</feature>
<keyword evidence="6" id="KW-1185">Reference proteome</keyword>
<dbReference type="GO" id="GO:0005576">
    <property type="term" value="C:extracellular region"/>
    <property type="evidence" value="ECO:0007669"/>
    <property type="project" value="UniProtKB-SubCell"/>
</dbReference>